<dbReference type="AlphaFoldDB" id="A0A2W2HWU4"/>
<dbReference type="Pfam" id="PF13556">
    <property type="entry name" value="HTH_30"/>
    <property type="match status" value="1"/>
</dbReference>
<feature type="domain" description="Purine catabolism PurC-like" evidence="2">
    <location>
        <begin position="25"/>
        <end position="118"/>
    </location>
</feature>
<gene>
    <name evidence="4" type="ORF">C1I98_04455</name>
</gene>
<dbReference type="RefSeq" id="WP_111165791.1">
    <property type="nucleotide sequence ID" value="NZ_POUA01000020.1"/>
</dbReference>
<organism evidence="4 5">
    <name type="scientific">Spongiactinospora gelatinilytica</name>
    <dbReference type="NCBI Taxonomy" id="2666298"/>
    <lineage>
        <taxon>Bacteria</taxon>
        <taxon>Bacillati</taxon>
        <taxon>Actinomycetota</taxon>
        <taxon>Actinomycetes</taxon>
        <taxon>Streptosporangiales</taxon>
        <taxon>Streptosporangiaceae</taxon>
        <taxon>Spongiactinospora</taxon>
    </lineage>
</organism>
<evidence type="ECO:0000313" key="5">
    <source>
        <dbReference type="Proteomes" id="UP000248544"/>
    </source>
</evidence>
<feature type="domain" description="PucR C-terminal helix-turn-helix" evidence="3">
    <location>
        <begin position="427"/>
        <end position="484"/>
    </location>
</feature>
<sequence>MPTLAELSRALGRALRPEGDAQPPDRPLTGVHVSELTDPTPYLEGGELLLTTGAALTGDPAQARLYAARLVERGVAAVGLGLGPVHRRVPPALADACARAGLPLLVVPDRTPFLLIARTYWGLLAEAGQEELNAALGAHRDLVRAAAGPNPVPAVVRSLAHAVAGWAAQLTPQGRLVEVWPRDRRPTARLIAGELGRLRAAGPHASATLPIDGDHVVVQPLGRQGRLTGFVAIGCPPPMRARDRQLVLAACSLLALQSEHRRRGMAGSRATRDAVARLLLLGHPASARDLAADLGLPAPPTRLRVAAVAGSGAAGPELLDAVETALPRDRRHVLAAVGPDEVWTLVPDGDVPVVQACVTEFVAGAGSGGRAVVSSELAVRDLAGHLPGLRAALARTGTGTVRDLARESGPGTAPALEPLLAYTRSDLLGAVVAYLRHRGQWEAAARELAVHRNTLRHRIATATRVLGADLDDPDVASATWLRLRERGLA</sequence>
<reference evidence="4 5" key="1">
    <citation type="submission" date="2018-01" db="EMBL/GenBank/DDBJ databases">
        <title>Draft genome sequence of Sphaerisporangium sp. 7K107.</title>
        <authorList>
            <person name="Sahin N."/>
            <person name="Saygin H."/>
            <person name="Ay H."/>
        </authorList>
    </citation>
    <scope>NUCLEOTIDE SEQUENCE [LARGE SCALE GENOMIC DNA]</scope>
    <source>
        <strain evidence="4 5">7K107</strain>
    </source>
</reference>
<dbReference type="Gene3D" id="1.10.10.2840">
    <property type="entry name" value="PucR C-terminal helix-turn-helix domain"/>
    <property type="match status" value="1"/>
</dbReference>
<dbReference type="PANTHER" id="PTHR33744">
    <property type="entry name" value="CARBOHYDRATE DIACID REGULATOR"/>
    <property type="match status" value="1"/>
</dbReference>
<dbReference type="InterPro" id="IPR025736">
    <property type="entry name" value="PucR_C-HTH_dom"/>
</dbReference>
<dbReference type="Proteomes" id="UP000248544">
    <property type="component" value="Unassembled WGS sequence"/>
</dbReference>
<protein>
    <submittedName>
        <fullName evidence="4">PucR family transcriptional regulator</fullName>
    </submittedName>
</protein>
<dbReference type="InterPro" id="IPR012914">
    <property type="entry name" value="PucR_dom"/>
</dbReference>
<dbReference type="PANTHER" id="PTHR33744:SF1">
    <property type="entry name" value="DNA-BINDING TRANSCRIPTIONAL ACTIVATOR ADER"/>
    <property type="match status" value="1"/>
</dbReference>
<accession>A0A2W2HWU4</accession>
<feature type="region of interest" description="Disordered" evidence="1">
    <location>
        <begin position="14"/>
        <end position="37"/>
    </location>
</feature>
<dbReference type="EMBL" id="POUA01000020">
    <property type="protein sequence ID" value="PZG54258.1"/>
    <property type="molecule type" value="Genomic_DNA"/>
</dbReference>
<evidence type="ECO:0000313" key="4">
    <source>
        <dbReference type="EMBL" id="PZG54258.1"/>
    </source>
</evidence>
<keyword evidence="5" id="KW-1185">Reference proteome</keyword>
<dbReference type="Pfam" id="PF07905">
    <property type="entry name" value="PucR"/>
    <property type="match status" value="1"/>
</dbReference>
<name>A0A2W2HWU4_9ACTN</name>
<evidence type="ECO:0000256" key="1">
    <source>
        <dbReference type="SAM" id="MobiDB-lite"/>
    </source>
</evidence>
<proteinExistence type="predicted"/>
<comment type="caution">
    <text evidence="4">The sequence shown here is derived from an EMBL/GenBank/DDBJ whole genome shotgun (WGS) entry which is preliminary data.</text>
</comment>
<dbReference type="InterPro" id="IPR051448">
    <property type="entry name" value="CdaR-like_regulators"/>
</dbReference>
<evidence type="ECO:0000259" key="2">
    <source>
        <dbReference type="Pfam" id="PF07905"/>
    </source>
</evidence>
<evidence type="ECO:0000259" key="3">
    <source>
        <dbReference type="Pfam" id="PF13556"/>
    </source>
</evidence>
<dbReference type="InterPro" id="IPR042070">
    <property type="entry name" value="PucR_C-HTH_sf"/>
</dbReference>